<gene>
    <name evidence="9" type="ORF">SAMN04487965_0587</name>
</gene>
<keyword evidence="2" id="KW-0813">Transport</keyword>
<dbReference type="STRING" id="494016.SAMN04487965_0587"/>
<protein>
    <submittedName>
        <fullName evidence="9">Drug resistance transporter, EmrB/QacA subfamily</fullName>
    </submittedName>
</protein>
<dbReference type="Proteomes" id="UP000184170">
    <property type="component" value="Unassembled WGS sequence"/>
</dbReference>
<feature type="transmembrane region" description="Helical" evidence="7">
    <location>
        <begin position="434"/>
        <end position="452"/>
    </location>
</feature>
<dbReference type="PROSITE" id="PS50850">
    <property type="entry name" value="MFS"/>
    <property type="match status" value="1"/>
</dbReference>
<comment type="subcellular location">
    <subcellularLocation>
        <location evidence="1">Cell membrane</location>
        <topology evidence="1">Multi-pass membrane protein</topology>
    </subcellularLocation>
</comment>
<feature type="transmembrane region" description="Helical" evidence="7">
    <location>
        <begin position="142"/>
        <end position="161"/>
    </location>
</feature>
<dbReference type="AlphaFoldDB" id="A0A1M4W3V6"/>
<evidence type="ECO:0000259" key="8">
    <source>
        <dbReference type="PROSITE" id="PS50850"/>
    </source>
</evidence>
<dbReference type="InterPro" id="IPR011701">
    <property type="entry name" value="MFS"/>
</dbReference>
<feature type="transmembrane region" description="Helical" evidence="7">
    <location>
        <begin position="167"/>
        <end position="189"/>
    </location>
</feature>
<dbReference type="PROSITE" id="PS00216">
    <property type="entry name" value="SUGAR_TRANSPORT_1"/>
    <property type="match status" value="1"/>
</dbReference>
<sequence>MAQSKTPLASAQRLGLTALIFAIFLVANDYTIFSTALPAIEQEFHTDITTTQQVINGYTLVFGVLIVSGGRLADLFGRRRIFFVGAAIFATFSLLAGLAVEIWMLLLCRALMGIGSAMMWPSIIGMTYHLMPGNRAGHAGGLIMTVCGVGNAVGPILGGTLADILSWRWIFFLNLPIAAVAIFLCWKGITDTRPENRGEHLDYAGVTSLSLSLFGLLLALDLAVDIGFQSPLTLALLGGFLLSMCIFLRVERRAGRNALIPKDVARNRKFFATGIATLLLAVIFFAPLLYIPQFLSKVHGFSAMHAGMGLLPMMVTFAVASYGSGQLYNRLGAKPIVSAGAVCMCIGMFVLSYLHEQTQFTALIPGLVVVGAGIGLFYSTVITAAVTAVDPSRSSLAAAILFMFQVAGGSIGLAMNTTIVAMSPDLTTGIERAFTVNAYLALAGLIVCLLFVSGKPVELAQKVRDK</sequence>
<evidence type="ECO:0000313" key="10">
    <source>
        <dbReference type="Proteomes" id="UP000184170"/>
    </source>
</evidence>
<dbReference type="PANTHER" id="PTHR42718:SF46">
    <property type="entry name" value="BLR6921 PROTEIN"/>
    <property type="match status" value="1"/>
</dbReference>
<feature type="transmembrane region" description="Helical" evidence="7">
    <location>
        <begin position="110"/>
        <end position="130"/>
    </location>
</feature>
<keyword evidence="4 7" id="KW-0812">Transmembrane</keyword>
<feature type="transmembrane region" description="Helical" evidence="7">
    <location>
        <begin position="232"/>
        <end position="250"/>
    </location>
</feature>
<dbReference type="SUPFAM" id="SSF103473">
    <property type="entry name" value="MFS general substrate transporter"/>
    <property type="match status" value="1"/>
</dbReference>
<feature type="transmembrane region" description="Helical" evidence="7">
    <location>
        <begin position="54"/>
        <end position="74"/>
    </location>
</feature>
<evidence type="ECO:0000256" key="2">
    <source>
        <dbReference type="ARBA" id="ARBA00022448"/>
    </source>
</evidence>
<dbReference type="CDD" id="cd17321">
    <property type="entry name" value="MFS_MMR_MDR_like"/>
    <property type="match status" value="1"/>
</dbReference>
<feature type="transmembrane region" description="Helical" evidence="7">
    <location>
        <begin position="81"/>
        <end position="104"/>
    </location>
</feature>
<dbReference type="Gene3D" id="1.20.1720.10">
    <property type="entry name" value="Multidrug resistance protein D"/>
    <property type="match status" value="1"/>
</dbReference>
<evidence type="ECO:0000256" key="5">
    <source>
        <dbReference type="ARBA" id="ARBA00022989"/>
    </source>
</evidence>
<accession>A0A1M4W3V6</accession>
<evidence type="ECO:0000256" key="4">
    <source>
        <dbReference type="ARBA" id="ARBA00022692"/>
    </source>
</evidence>
<evidence type="ECO:0000313" key="9">
    <source>
        <dbReference type="EMBL" id="SHE75793.1"/>
    </source>
</evidence>
<feature type="transmembrane region" description="Helical" evidence="7">
    <location>
        <begin position="335"/>
        <end position="354"/>
    </location>
</feature>
<evidence type="ECO:0000256" key="7">
    <source>
        <dbReference type="SAM" id="Phobius"/>
    </source>
</evidence>
<feature type="transmembrane region" description="Helical" evidence="7">
    <location>
        <begin position="360"/>
        <end position="389"/>
    </location>
</feature>
<evidence type="ECO:0000256" key="3">
    <source>
        <dbReference type="ARBA" id="ARBA00022475"/>
    </source>
</evidence>
<reference evidence="10" key="1">
    <citation type="submission" date="2016-11" db="EMBL/GenBank/DDBJ databases">
        <authorList>
            <person name="Varghese N."/>
            <person name="Submissions S."/>
        </authorList>
    </citation>
    <scope>NUCLEOTIDE SEQUENCE [LARGE SCALE GENOMIC DNA]</scope>
    <source>
        <strain evidence="10">CGMCC 1.7063</strain>
    </source>
</reference>
<name>A0A1M4W3V6_9GAMM</name>
<feature type="transmembrane region" description="Helical" evidence="7">
    <location>
        <begin position="201"/>
        <end position="220"/>
    </location>
</feature>
<keyword evidence="3" id="KW-1003">Cell membrane</keyword>
<keyword evidence="6 7" id="KW-0472">Membrane</keyword>
<dbReference type="RefSeq" id="WP_073271266.1">
    <property type="nucleotide sequence ID" value="NZ_FQVA01000001.1"/>
</dbReference>
<dbReference type="OrthoDB" id="9812221at2"/>
<feature type="domain" description="Major facilitator superfamily (MFS) profile" evidence="8">
    <location>
        <begin position="15"/>
        <end position="456"/>
    </location>
</feature>
<feature type="transmembrane region" description="Helical" evidence="7">
    <location>
        <begin position="396"/>
        <end position="422"/>
    </location>
</feature>
<proteinExistence type="predicted"/>
<evidence type="ECO:0000256" key="6">
    <source>
        <dbReference type="ARBA" id="ARBA00023136"/>
    </source>
</evidence>
<feature type="transmembrane region" description="Helical" evidence="7">
    <location>
        <begin position="270"/>
        <end position="291"/>
    </location>
</feature>
<dbReference type="GO" id="GO:0022857">
    <property type="term" value="F:transmembrane transporter activity"/>
    <property type="evidence" value="ECO:0007669"/>
    <property type="project" value="InterPro"/>
</dbReference>
<dbReference type="Gene3D" id="1.20.1250.20">
    <property type="entry name" value="MFS general substrate transporter like domains"/>
    <property type="match status" value="1"/>
</dbReference>
<dbReference type="PANTHER" id="PTHR42718">
    <property type="entry name" value="MAJOR FACILITATOR SUPERFAMILY MULTIDRUG TRANSPORTER MFSC"/>
    <property type="match status" value="1"/>
</dbReference>
<dbReference type="InterPro" id="IPR036259">
    <property type="entry name" value="MFS_trans_sf"/>
</dbReference>
<dbReference type="GO" id="GO:0005886">
    <property type="term" value="C:plasma membrane"/>
    <property type="evidence" value="ECO:0007669"/>
    <property type="project" value="UniProtKB-SubCell"/>
</dbReference>
<keyword evidence="5 7" id="KW-1133">Transmembrane helix</keyword>
<evidence type="ECO:0000256" key="1">
    <source>
        <dbReference type="ARBA" id="ARBA00004651"/>
    </source>
</evidence>
<dbReference type="InterPro" id="IPR005829">
    <property type="entry name" value="Sugar_transporter_CS"/>
</dbReference>
<keyword evidence="10" id="KW-1185">Reference proteome</keyword>
<feature type="transmembrane region" description="Helical" evidence="7">
    <location>
        <begin position="303"/>
        <end position="323"/>
    </location>
</feature>
<organism evidence="9 10">
    <name type="scientific">Microbulbifer donghaiensis</name>
    <dbReference type="NCBI Taxonomy" id="494016"/>
    <lineage>
        <taxon>Bacteria</taxon>
        <taxon>Pseudomonadati</taxon>
        <taxon>Pseudomonadota</taxon>
        <taxon>Gammaproteobacteria</taxon>
        <taxon>Cellvibrionales</taxon>
        <taxon>Microbulbiferaceae</taxon>
        <taxon>Microbulbifer</taxon>
    </lineage>
</organism>
<dbReference type="EMBL" id="FQVA01000001">
    <property type="protein sequence ID" value="SHE75793.1"/>
    <property type="molecule type" value="Genomic_DNA"/>
</dbReference>
<dbReference type="Pfam" id="PF07690">
    <property type="entry name" value="MFS_1"/>
    <property type="match status" value="1"/>
</dbReference>
<dbReference type="InterPro" id="IPR020846">
    <property type="entry name" value="MFS_dom"/>
</dbReference>